<evidence type="ECO:0000313" key="3">
    <source>
        <dbReference type="EMBL" id="CAF3512719.1"/>
    </source>
</evidence>
<feature type="region of interest" description="Disordered" evidence="1">
    <location>
        <begin position="501"/>
        <end position="523"/>
    </location>
</feature>
<organism evidence="3 4">
    <name type="scientific">Didymodactylos carnosus</name>
    <dbReference type="NCBI Taxonomy" id="1234261"/>
    <lineage>
        <taxon>Eukaryota</taxon>
        <taxon>Metazoa</taxon>
        <taxon>Spiralia</taxon>
        <taxon>Gnathifera</taxon>
        <taxon>Rotifera</taxon>
        <taxon>Eurotatoria</taxon>
        <taxon>Bdelloidea</taxon>
        <taxon>Philodinida</taxon>
        <taxon>Philodinidae</taxon>
        <taxon>Didymodactylos</taxon>
    </lineage>
</organism>
<dbReference type="Proteomes" id="UP000682733">
    <property type="component" value="Unassembled WGS sequence"/>
</dbReference>
<dbReference type="EMBL" id="CAJNOK010000193">
    <property type="protein sequence ID" value="CAF0735999.1"/>
    <property type="molecule type" value="Genomic_DNA"/>
</dbReference>
<evidence type="ECO:0000313" key="2">
    <source>
        <dbReference type="EMBL" id="CAF0735999.1"/>
    </source>
</evidence>
<accession>A0A8S2GKN1</accession>
<comment type="caution">
    <text evidence="3">The sequence shown here is derived from an EMBL/GenBank/DDBJ whole genome shotgun (WGS) entry which is preliminary data.</text>
</comment>
<protein>
    <submittedName>
        <fullName evidence="3">Uncharacterized protein</fullName>
    </submittedName>
</protein>
<proteinExistence type="predicted"/>
<evidence type="ECO:0000256" key="1">
    <source>
        <dbReference type="SAM" id="MobiDB-lite"/>
    </source>
</evidence>
<feature type="region of interest" description="Disordered" evidence="1">
    <location>
        <begin position="666"/>
        <end position="692"/>
    </location>
</feature>
<dbReference type="Proteomes" id="UP000677228">
    <property type="component" value="Unassembled WGS sequence"/>
</dbReference>
<reference evidence="3" key="1">
    <citation type="submission" date="2021-02" db="EMBL/GenBank/DDBJ databases">
        <authorList>
            <person name="Nowell W R."/>
        </authorList>
    </citation>
    <scope>NUCLEOTIDE SEQUENCE</scope>
</reference>
<gene>
    <name evidence="2" type="ORF">OVA965_LOCUS1142</name>
    <name evidence="3" type="ORF">TMI583_LOCUS1143</name>
</gene>
<sequence>MTLDETSQRPTISIEQEVFEYNDVCESNENNCDGNQPYLTDIDSDGDCDDGSDDNEEELFSDDYENNLPLYDYSPLSLRNSAREIIRLARKLNLNKSGVKEVLNLLHKVLPKTNKLPRTLFGLLKVINIEPSKKVSYYCRECLYLLKSPQDTHCSRTCLLNDKPRLYIDVVEMIVNDVAKELKAVADRYESLISEYSADFDRLPYDIPNGAIFRQLPLTVSKFNHLTIVLQTDGAPLVKVGGKSLWPIQGIIVEIPPPLRDHNSAVMILGAWLGSIHPNRDLMWRGVVDQLKSLHRDGIKLQLIDGTVKPFSVRTQLILFDLPALASHANIKQFNGYDACPHCNYHGKLIGKEVFYPYVSERHEPKRHKHYLKFSTGSKEEVSERSTRFSKQAESEEVVIEHMCETPTINEEDNENEFLLGLSKSSINSFRRKTLLRPVLTRIDNEQENDLSLPSESYSHTQTVSKKKLSSIAAYSQPTHSTSNERIYDFSTLYGGAPQKKLEGESSLSSSAEEQYDEDDSFDVKNMNKRKKVGEVRGNIDLSLPLKRPKRKTKKLKINTEVGATTCEKCEQLQSLFNIDISKLEAPKTRPTMIMRALFKLSNHVDDWRTLFDPNIELLKEFVKRVCLVHEDDFDYIWQAVCDSMKQFPRDVKRNQTTKQNRLLSSRIQTAKEAEQTEAMTTDSTDITSACT</sequence>
<feature type="compositionally biased region" description="Polar residues" evidence="1">
    <location>
        <begin position="678"/>
        <end position="692"/>
    </location>
</feature>
<evidence type="ECO:0000313" key="4">
    <source>
        <dbReference type="Proteomes" id="UP000682733"/>
    </source>
</evidence>
<dbReference type="EMBL" id="CAJOBA010000193">
    <property type="protein sequence ID" value="CAF3512719.1"/>
    <property type="molecule type" value="Genomic_DNA"/>
</dbReference>
<dbReference type="AlphaFoldDB" id="A0A8S2GKN1"/>
<name>A0A8S2GKN1_9BILA</name>